<dbReference type="Pfam" id="PF01370">
    <property type="entry name" value="Epimerase"/>
    <property type="match status" value="1"/>
</dbReference>
<evidence type="ECO:0000259" key="3">
    <source>
        <dbReference type="Pfam" id="PF01370"/>
    </source>
</evidence>
<accession>A0A158JV76</accession>
<evidence type="ECO:0000313" key="4">
    <source>
        <dbReference type="EMBL" id="SAL72718.1"/>
    </source>
</evidence>
<dbReference type="InterPro" id="IPR001509">
    <property type="entry name" value="Epimerase_deHydtase"/>
</dbReference>
<sequence>MKVEFLTKVQNAPAGARTMLKSKTYLITGASGFIGRALVRRLQSDGHAVRRALRIEPDNPADVRCPLDASVDEWARALDGVDGVFHLAWSTVPRSANMAPLNDLSTNLGGTVALLEAMRRYPGVPMTFVSSGGTVYGEPIETPISESHPLKPMSVYGASKASAETYALVYRRQFSVDARIVRLSNPFGPGQNAEAQFGAASVFAWRALAGRPIDIWGDGSIVRDYIYIDDTIDALQRMMDAPASTFANVEPVMNVGSGTGTSLLDIIRVIENLLGVHLDVNFQPARGFDVPINVLDITLAKRLLGWAPATSFAEGMRTTLAQFAENVADVSVYCKQR</sequence>
<comment type="pathway">
    <text evidence="1">Bacterial outer membrane biogenesis; LPS O-antigen biosynthesis.</text>
</comment>
<dbReference type="Proteomes" id="UP000054740">
    <property type="component" value="Unassembled WGS sequence"/>
</dbReference>
<feature type="domain" description="NAD-dependent epimerase/dehydratase" evidence="3">
    <location>
        <begin position="26"/>
        <end position="247"/>
    </location>
</feature>
<dbReference type="AlphaFoldDB" id="A0A158JV76"/>
<comment type="similarity">
    <text evidence="2">Belongs to the NAD(P)-dependent epimerase/dehydratase family.</text>
</comment>
<dbReference type="InterPro" id="IPR036291">
    <property type="entry name" value="NAD(P)-bd_dom_sf"/>
</dbReference>
<name>A0A158JV76_CABCO</name>
<protein>
    <submittedName>
        <fullName evidence="4">NAD-dependent epimerase/dehydratase</fullName>
    </submittedName>
</protein>
<evidence type="ECO:0000313" key="5">
    <source>
        <dbReference type="Proteomes" id="UP000054740"/>
    </source>
</evidence>
<dbReference type="PANTHER" id="PTHR43000">
    <property type="entry name" value="DTDP-D-GLUCOSE 4,6-DEHYDRATASE-RELATED"/>
    <property type="match status" value="1"/>
</dbReference>
<dbReference type="SUPFAM" id="SSF51735">
    <property type="entry name" value="NAD(P)-binding Rossmann-fold domains"/>
    <property type="match status" value="1"/>
</dbReference>
<proteinExistence type="inferred from homology"/>
<gene>
    <name evidence="4" type="ORF">AWB70_07566</name>
</gene>
<dbReference type="Gene3D" id="3.90.25.10">
    <property type="entry name" value="UDP-galactose 4-epimerase, domain 1"/>
    <property type="match status" value="1"/>
</dbReference>
<dbReference type="EMBL" id="FCNY02000053">
    <property type="protein sequence ID" value="SAL72718.1"/>
    <property type="molecule type" value="Genomic_DNA"/>
</dbReference>
<reference evidence="5" key="1">
    <citation type="submission" date="2016-01" db="EMBL/GenBank/DDBJ databases">
        <authorList>
            <person name="Peeters C."/>
        </authorList>
    </citation>
    <scope>NUCLEOTIDE SEQUENCE [LARGE SCALE GENOMIC DNA]</scope>
</reference>
<organism evidence="4 5">
    <name type="scientific">Caballeronia cordobensis</name>
    <name type="common">Burkholderia cordobensis</name>
    <dbReference type="NCBI Taxonomy" id="1353886"/>
    <lineage>
        <taxon>Bacteria</taxon>
        <taxon>Pseudomonadati</taxon>
        <taxon>Pseudomonadota</taxon>
        <taxon>Betaproteobacteria</taxon>
        <taxon>Burkholderiales</taxon>
        <taxon>Burkholderiaceae</taxon>
        <taxon>Caballeronia</taxon>
    </lineage>
</organism>
<dbReference type="Gene3D" id="3.40.50.720">
    <property type="entry name" value="NAD(P)-binding Rossmann-like Domain"/>
    <property type="match status" value="1"/>
</dbReference>
<dbReference type="PROSITE" id="PS00061">
    <property type="entry name" value="ADH_SHORT"/>
    <property type="match status" value="1"/>
</dbReference>
<dbReference type="PRINTS" id="PR01713">
    <property type="entry name" value="NUCEPIMERASE"/>
</dbReference>
<dbReference type="InterPro" id="IPR020904">
    <property type="entry name" value="Sc_DH/Rdtase_CS"/>
</dbReference>
<evidence type="ECO:0000256" key="1">
    <source>
        <dbReference type="ARBA" id="ARBA00005125"/>
    </source>
</evidence>
<keyword evidence="5" id="KW-1185">Reference proteome</keyword>
<evidence type="ECO:0000256" key="2">
    <source>
        <dbReference type="ARBA" id="ARBA00007637"/>
    </source>
</evidence>